<accession>A0ABS4BDH3</accession>
<dbReference type="Gene3D" id="3.90.1300.10">
    <property type="entry name" value="Amidase signature (AS) domain"/>
    <property type="match status" value="1"/>
</dbReference>
<keyword evidence="3" id="KW-1185">Reference proteome</keyword>
<dbReference type="Proteomes" id="UP000678276">
    <property type="component" value="Unassembled WGS sequence"/>
</dbReference>
<evidence type="ECO:0000259" key="1">
    <source>
        <dbReference type="Pfam" id="PF01425"/>
    </source>
</evidence>
<organism evidence="2 3">
    <name type="scientific">Jiella mangrovi</name>
    <dbReference type="NCBI Taxonomy" id="2821407"/>
    <lineage>
        <taxon>Bacteria</taxon>
        <taxon>Pseudomonadati</taxon>
        <taxon>Pseudomonadota</taxon>
        <taxon>Alphaproteobacteria</taxon>
        <taxon>Hyphomicrobiales</taxon>
        <taxon>Aurantimonadaceae</taxon>
        <taxon>Jiella</taxon>
    </lineage>
</organism>
<gene>
    <name evidence="2" type="ORF">J6595_03230</name>
</gene>
<dbReference type="PANTHER" id="PTHR46310">
    <property type="entry name" value="AMIDASE 1"/>
    <property type="match status" value="1"/>
</dbReference>
<evidence type="ECO:0000313" key="3">
    <source>
        <dbReference type="Proteomes" id="UP000678276"/>
    </source>
</evidence>
<proteinExistence type="predicted"/>
<evidence type="ECO:0000313" key="2">
    <source>
        <dbReference type="EMBL" id="MBP0614587.1"/>
    </source>
</evidence>
<dbReference type="InterPro" id="IPR023631">
    <property type="entry name" value="Amidase_dom"/>
</dbReference>
<dbReference type="EMBL" id="JAGJCF010000002">
    <property type="protein sequence ID" value="MBP0614587.1"/>
    <property type="molecule type" value="Genomic_DNA"/>
</dbReference>
<dbReference type="EC" id="3.5.1.4" evidence="2"/>
<dbReference type="GO" id="GO:0004040">
    <property type="term" value="F:amidase activity"/>
    <property type="evidence" value="ECO:0007669"/>
    <property type="project" value="UniProtKB-EC"/>
</dbReference>
<comment type="caution">
    <text evidence="2">The sequence shown here is derived from an EMBL/GenBank/DDBJ whole genome shotgun (WGS) entry which is preliminary data.</text>
</comment>
<name>A0ABS4BDH3_9HYPH</name>
<reference evidence="2 3" key="1">
    <citation type="submission" date="2021-04" db="EMBL/GenBank/DDBJ databases">
        <title>Whole genome sequence of Jiella sp. KSK16Y-1.</title>
        <authorList>
            <person name="Tuo L."/>
        </authorList>
    </citation>
    <scope>NUCLEOTIDE SEQUENCE [LARGE SCALE GENOMIC DNA]</scope>
    <source>
        <strain evidence="2 3">KSK16Y-1</strain>
    </source>
</reference>
<feature type="domain" description="Amidase" evidence="1">
    <location>
        <begin position="21"/>
        <end position="201"/>
    </location>
</feature>
<dbReference type="SUPFAM" id="SSF75304">
    <property type="entry name" value="Amidase signature (AS) enzymes"/>
    <property type="match status" value="1"/>
</dbReference>
<protein>
    <submittedName>
        <fullName evidence="2">Amidase</fullName>
        <ecNumber evidence="2">3.5.1.4</ecNumber>
    </submittedName>
</protein>
<sequence>MLIEHDPVRAFMPYPPVAVETAPDGPLAGLSFAVKDLFDVSGYRTGCGCPLRLAMSDVKSDTAPSIRMLLDAGASFKGKTHTDELAWSLYGLNPHFGTPINPAAPDRIPGGSSSGSASAVAAGLVDFAIGTDTGGSVRAPASFCGLWALRPTHARISLAGCMELAGSFDTYGVFARDSETLSRVLGVVCAEDPVPLPEDVRLLRPTDMAARLAPEQKGVYDAVFGGLAAEEVSVYPAGGVEPLYDAFRILQGADARRAVVPFIMSSGMPLTAGIDERSAAAQRLTDDEEAKGNAVRTAFRAGMDDLLGSDGVLLVPAVHDAPFRLDAGRDVFDSFRHDAMRLLCVAGMSGLPQVVFPAGTVDGAPYGLSMIGPRGSDLSLVRLAGRLFGAIARPSAKIVALKPA</sequence>
<dbReference type="PANTHER" id="PTHR46310:SF7">
    <property type="entry name" value="AMIDASE 1"/>
    <property type="match status" value="1"/>
</dbReference>
<dbReference type="Pfam" id="PF01425">
    <property type="entry name" value="Amidase"/>
    <property type="match status" value="1"/>
</dbReference>
<dbReference type="InterPro" id="IPR036928">
    <property type="entry name" value="AS_sf"/>
</dbReference>
<dbReference type="PROSITE" id="PS00571">
    <property type="entry name" value="AMIDASES"/>
    <property type="match status" value="1"/>
</dbReference>
<dbReference type="RefSeq" id="WP_209593026.1">
    <property type="nucleotide sequence ID" value="NZ_JAGJCF010000002.1"/>
</dbReference>
<dbReference type="NCBIfam" id="NF006169">
    <property type="entry name" value="PRK08310.1"/>
    <property type="match status" value="1"/>
</dbReference>
<dbReference type="InterPro" id="IPR020556">
    <property type="entry name" value="Amidase_CS"/>
</dbReference>
<keyword evidence="2" id="KW-0378">Hydrolase</keyword>